<keyword evidence="1" id="KW-0472">Membrane</keyword>
<sequence>MLGGYTTKSIPVYHSWCSCYCTLLLMFLILGQSTIIGASVIPLSSGGGGEHGEAGAQRELVGQDSSYCRYRRKILSCDFKWINKEVELPVRPHCKEDVERIFVRHVHNLRLNRGSCYHLSLTHVTSMTLAGNEVRSNCSCQNFRLQNTTAYDLPSSVANLYVHESHITNIALNTVLQQLTIIGSTIGELSFKSIINSTITVKLHSTTIDLISGFRLSTPASLFMQNCTVKKIPDGALVLGSGQNVLNQLRLGDGHNVISVISLNNGGDMTMENMEGKVKIKAESDDDSDTQLELDKMPTESIMQNVQYDTLCESNNSVVVIILVLFLLISIILNIALLIYARPRKLINKLFSKSNNNETIERNISDSLKISDKNESCESQSLINSISPAKQQLPENMNFPDVIQTNK</sequence>
<dbReference type="EMBL" id="CAXKWB010001904">
    <property type="protein sequence ID" value="CAL4065773.1"/>
    <property type="molecule type" value="Genomic_DNA"/>
</dbReference>
<organism evidence="2 3">
    <name type="scientific">Meganyctiphanes norvegica</name>
    <name type="common">Northern krill</name>
    <name type="synonym">Thysanopoda norvegica</name>
    <dbReference type="NCBI Taxonomy" id="48144"/>
    <lineage>
        <taxon>Eukaryota</taxon>
        <taxon>Metazoa</taxon>
        <taxon>Ecdysozoa</taxon>
        <taxon>Arthropoda</taxon>
        <taxon>Crustacea</taxon>
        <taxon>Multicrustacea</taxon>
        <taxon>Malacostraca</taxon>
        <taxon>Eumalacostraca</taxon>
        <taxon>Eucarida</taxon>
        <taxon>Euphausiacea</taxon>
        <taxon>Euphausiidae</taxon>
        <taxon>Meganyctiphanes</taxon>
    </lineage>
</organism>
<evidence type="ECO:0000313" key="3">
    <source>
        <dbReference type="Proteomes" id="UP001497623"/>
    </source>
</evidence>
<keyword evidence="1" id="KW-0812">Transmembrane</keyword>
<gene>
    <name evidence="2" type="ORF">MNOR_LOCUS5062</name>
</gene>
<feature type="transmembrane region" description="Helical" evidence="1">
    <location>
        <begin position="318"/>
        <end position="341"/>
    </location>
</feature>
<feature type="non-terminal residue" evidence="2">
    <location>
        <position position="407"/>
    </location>
</feature>
<protein>
    <submittedName>
        <fullName evidence="2">Uncharacterized protein</fullName>
    </submittedName>
</protein>
<keyword evidence="3" id="KW-1185">Reference proteome</keyword>
<evidence type="ECO:0000313" key="2">
    <source>
        <dbReference type="EMBL" id="CAL4065773.1"/>
    </source>
</evidence>
<evidence type="ECO:0000256" key="1">
    <source>
        <dbReference type="SAM" id="Phobius"/>
    </source>
</evidence>
<feature type="transmembrane region" description="Helical" evidence="1">
    <location>
        <begin position="12"/>
        <end position="31"/>
    </location>
</feature>
<keyword evidence="1" id="KW-1133">Transmembrane helix</keyword>
<name>A0AAV2PW53_MEGNR</name>
<comment type="caution">
    <text evidence="2">The sequence shown here is derived from an EMBL/GenBank/DDBJ whole genome shotgun (WGS) entry which is preliminary data.</text>
</comment>
<dbReference type="Proteomes" id="UP001497623">
    <property type="component" value="Unassembled WGS sequence"/>
</dbReference>
<proteinExistence type="predicted"/>
<reference evidence="2 3" key="1">
    <citation type="submission" date="2024-05" db="EMBL/GenBank/DDBJ databases">
        <authorList>
            <person name="Wallberg A."/>
        </authorList>
    </citation>
    <scope>NUCLEOTIDE SEQUENCE [LARGE SCALE GENOMIC DNA]</scope>
</reference>
<accession>A0AAV2PW53</accession>
<dbReference type="AlphaFoldDB" id="A0AAV2PW53"/>